<keyword evidence="3" id="KW-0862">Zinc</keyword>
<dbReference type="GO" id="GO:0008270">
    <property type="term" value="F:zinc ion binding"/>
    <property type="evidence" value="ECO:0007669"/>
    <property type="project" value="UniProtKB-KW"/>
</dbReference>
<dbReference type="OrthoDB" id="44867at2759"/>
<accession>A0A3M7RCX5</accession>
<dbReference type="Proteomes" id="UP000276133">
    <property type="component" value="Unassembled WGS sequence"/>
</dbReference>
<dbReference type="PROSITE" id="PS51133">
    <property type="entry name" value="ZF_TFIIS_2"/>
    <property type="match status" value="1"/>
</dbReference>
<keyword evidence="1" id="KW-0479">Metal-binding</keyword>
<name>A0A3M7RCX5_BRAPC</name>
<dbReference type="Gene3D" id="2.20.25.10">
    <property type="match status" value="1"/>
</dbReference>
<sequence>RREGAKTSLLTCGKCKKNNIVYSEMQTRSADEPMTVFAFCQDCGHRWKFS</sequence>
<dbReference type="SUPFAM" id="SSF57783">
    <property type="entry name" value="Zinc beta-ribbon"/>
    <property type="match status" value="1"/>
</dbReference>
<proteinExistence type="predicted"/>
<evidence type="ECO:0000256" key="4">
    <source>
        <dbReference type="ARBA" id="ARBA00023242"/>
    </source>
</evidence>
<evidence type="ECO:0000256" key="1">
    <source>
        <dbReference type="ARBA" id="ARBA00022723"/>
    </source>
</evidence>
<dbReference type="GO" id="GO:0006351">
    <property type="term" value="P:DNA-templated transcription"/>
    <property type="evidence" value="ECO:0007669"/>
    <property type="project" value="InterPro"/>
</dbReference>
<dbReference type="GO" id="GO:0005634">
    <property type="term" value="C:nucleus"/>
    <property type="evidence" value="ECO:0007669"/>
    <property type="project" value="TreeGrafter"/>
</dbReference>
<organism evidence="7 8">
    <name type="scientific">Brachionus plicatilis</name>
    <name type="common">Marine rotifer</name>
    <name type="synonym">Brachionus muelleri</name>
    <dbReference type="NCBI Taxonomy" id="10195"/>
    <lineage>
        <taxon>Eukaryota</taxon>
        <taxon>Metazoa</taxon>
        <taxon>Spiralia</taxon>
        <taxon>Gnathifera</taxon>
        <taxon>Rotifera</taxon>
        <taxon>Eurotatoria</taxon>
        <taxon>Monogononta</taxon>
        <taxon>Pseudotrocha</taxon>
        <taxon>Ploima</taxon>
        <taxon>Brachionidae</taxon>
        <taxon>Brachionus</taxon>
    </lineage>
</organism>
<dbReference type="STRING" id="10195.A0A3M7RCX5"/>
<keyword evidence="7" id="KW-0251">Elongation factor</keyword>
<dbReference type="GO" id="GO:0003676">
    <property type="term" value="F:nucleic acid binding"/>
    <property type="evidence" value="ECO:0007669"/>
    <property type="project" value="InterPro"/>
</dbReference>
<comment type="caution">
    <text evidence="7">The sequence shown here is derived from an EMBL/GenBank/DDBJ whole genome shotgun (WGS) entry which is preliminary data.</text>
</comment>
<dbReference type="EMBL" id="REGN01003662">
    <property type="protein sequence ID" value="RNA21452.1"/>
    <property type="molecule type" value="Genomic_DNA"/>
</dbReference>
<keyword evidence="7" id="KW-0648">Protein biosynthesis</keyword>
<evidence type="ECO:0000259" key="6">
    <source>
        <dbReference type="PROSITE" id="PS51133"/>
    </source>
</evidence>
<dbReference type="AlphaFoldDB" id="A0A3M7RCX5"/>
<evidence type="ECO:0000313" key="7">
    <source>
        <dbReference type="EMBL" id="RNA21452.1"/>
    </source>
</evidence>
<dbReference type="PANTHER" id="PTHR11477">
    <property type="entry name" value="TRANSCRIPTION FACTOR S-II ZINC FINGER DOMAIN-CONTAINING PROTEIN"/>
    <property type="match status" value="1"/>
</dbReference>
<keyword evidence="2 5" id="KW-0863">Zinc-finger</keyword>
<dbReference type="SMART" id="SM00440">
    <property type="entry name" value="ZnF_C2C2"/>
    <property type="match status" value="1"/>
</dbReference>
<keyword evidence="4" id="KW-0539">Nucleus</keyword>
<keyword evidence="8" id="KW-1185">Reference proteome</keyword>
<dbReference type="InterPro" id="IPR001222">
    <property type="entry name" value="Znf_TFIIS"/>
</dbReference>
<protein>
    <submittedName>
        <fullName evidence="7">Transcription elongation factor s-ii</fullName>
    </submittedName>
</protein>
<evidence type="ECO:0000313" key="8">
    <source>
        <dbReference type="Proteomes" id="UP000276133"/>
    </source>
</evidence>
<evidence type="ECO:0000256" key="3">
    <source>
        <dbReference type="ARBA" id="ARBA00022833"/>
    </source>
</evidence>
<feature type="domain" description="TFIIS-type" evidence="6">
    <location>
        <begin position="8"/>
        <end position="48"/>
    </location>
</feature>
<evidence type="ECO:0000256" key="5">
    <source>
        <dbReference type="PROSITE-ProRule" id="PRU00472"/>
    </source>
</evidence>
<dbReference type="PANTHER" id="PTHR11477:SF0">
    <property type="entry name" value="IP08861P-RELATED"/>
    <property type="match status" value="1"/>
</dbReference>
<dbReference type="CDD" id="cd13749">
    <property type="entry name" value="Zn-ribbon_TFIIS"/>
    <property type="match status" value="1"/>
</dbReference>
<dbReference type="PROSITE" id="PS00466">
    <property type="entry name" value="ZF_TFIIS_1"/>
    <property type="match status" value="1"/>
</dbReference>
<feature type="non-terminal residue" evidence="7">
    <location>
        <position position="1"/>
    </location>
</feature>
<dbReference type="Pfam" id="PF01096">
    <property type="entry name" value="Zn_ribbon_TFIIS"/>
    <property type="match status" value="1"/>
</dbReference>
<dbReference type="GO" id="GO:0003746">
    <property type="term" value="F:translation elongation factor activity"/>
    <property type="evidence" value="ECO:0007669"/>
    <property type="project" value="UniProtKB-KW"/>
</dbReference>
<gene>
    <name evidence="7" type="ORF">BpHYR1_018309</name>
</gene>
<reference evidence="7 8" key="1">
    <citation type="journal article" date="2018" name="Sci. Rep.">
        <title>Genomic signatures of local adaptation to the degree of environmental predictability in rotifers.</title>
        <authorList>
            <person name="Franch-Gras L."/>
            <person name="Hahn C."/>
            <person name="Garcia-Roger E.M."/>
            <person name="Carmona M.J."/>
            <person name="Serra M."/>
            <person name="Gomez A."/>
        </authorList>
    </citation>
    <scope>NUCLEOTIDE SEQUENCE [LARGE SCALE GENOMIC DNA]</scope>
    <source>
        <strain evidence="7">HYR1</strain>
    </source>
</reference>
<evidence type="ECO:0000256" key="2">
    <source>
        <dbReference type="ARBA" id="ARBA00022771"/>
    </source>
</evidence>